<dbReference type="AlphaFoldDB" id="A0A4Z1JJ62"/>
<evidence type="ECO:0000313" key="1">
    <source>
        <dbReference type="EMBL" id="TGO73731.1"/>
    </source>
</evidence>
<accession>A0A4Z1JJ62</accession>
<evidence type="ECO:0000313" key="2">
    <source>
        <dbReference type="Proteomes" id="UP000297229"/>
    </source>
</evidence>
<sequence>MSGSSSTLRNLQFDINDLYIPLSNPMEKFTYHWGLYLCTRPGAGRTYHAMYAMKIAVIDDYMQEALEERVSQVPVEDNQFATLTCRTWVLEALWALNEEGYIKPTNKVRMIIEKTLCWTNENALREDVTIVARAWSQAYDT</sequence>
<keyword evidence="2" id="KW-1185">Reference proteome</keyword>
<protein>
    <submittedName>
        <fullName evidence="1">Uncharacterized protein</fullName>
    </submittedName>
</protein>
<comment type="caution">
    <text evidence="1">The sequence shown here is derived from an EMBL/GenBank/DDBJ whole genome shotgun (WGS) entry which is preliminary data.</text>
</comment>
<name>A0A4Z1JJ62_9HELO</name>
<reference evidence="1 2" key="1">
    <citation type="submission" date="2017-12" db="EMBL/GenBank/DDBJ databases">
        <title>Comparative genomics of Botrytis spp.</title>
        <authorList>
            <person name="Valero-Jimenez C.A."/>
            <person name="Tapia P."/>
            <person name="Veloso J."/>
            <person name="Silva-Moreno E."/>
            <person name="Staats M."/>
            <person name="Valdes J.H."/>
            <person name="Van Kan J.A.L."/>
        </authorList>
    </citation>
    <scope>NUCLEOTIDE SEQUENCE [LARGE SCALE GENOMIC DNA]</scope>
    <source>
        <strain evidence="1 2">Be9601</strain>
    </source>
</reference>
<dbReference type="Proteomes" id="UP000297229">
    <property type="component" value="Unassembled WGS sequence"/>
</dbReference>
<proteinExistence type="predicted"/>
<dbReference type="EMBL" id="PQXM01000334">
    <property type="protein sequence ID" value="TGO73731.1"/>
    <property type="molecule type" value="Genomic_DNA"/>
</dbReference>
<gene>
    <name evidence="1" type="ORF">BELL_0336g00060</name>
</gene>
<organism evidence="1 2">
    <name type="scientific">Botrytis elliptica</name>
    <dbReference type="NCBI Taxonomy" id="278938"/>
    <lineage>
        <taxon>Eukaryota</taxon>
        <taxon>Fungi</taxon>
        <taxon>Dikarya</taxon>
        <taxon>Ascomycota</taxon>
        <taxon>Pezizomycotina</taxon>
        <taxon>Leotiomycetes</taxon>
        <taxon>Helotiales</taxon>
        <taxon>Sclerotiniaceae</taxon>
        <taxon>Botrytis</taxon>
    </lineage>
</organism>